<comment type="caution">
    <text evidence="6">The sequence shown here is derived from an EMBL/GenBank/DDBJ whole genome shotgun (WGS) entry which is preliminary data.</text>
</comment>
<evidence type="ECO:0000256" key="1">
    <source>
        <dbReference type="ARBA" id="ARBA00004418"/>
    </source>
</evidence>
<dbReference type="PANTHER" id="PTHR30290">
    <property type="entry name" value="PERIPLASMIC BINDING COMPONENT OF ABC TRANSPORTER"/>
    <property type="match status" value="1"/>
</dbReference>
<evidence type="ECO:0000256" key="4">
    <source>
        <dbReference type="SAM" id="SignalP"/>
    </source>
</evidence>
<dbReference type="Pfam" id="PF00496">
    <property type="entry name" value="SBP_bac_5"/>
    <property type="match status" value="1"/>
</dbReference>
<evidence type="ECO:0000256" key="2">
    <source>
        <dbReference type="ARBA" id="ARBA00005695"/>
    </source>
</evidence>
<dbReference type="PIRSF" id="PIRSF002741">
    <property type="entry name" value="MppA"/>
    <property type="match status" value="1"/>
</dbReference>
<protein>
    <submittedName>
        <fullName evidence="6">ABC transporter substrate-binding protein</fullName>
    </submittedName>
</protein>
<organism evidence="6 7">
    <name type="scientific">Aureimonas endophytica</name>
    <dbReference type="NCBI Taxonomy" id="2027858"/>
    <lineage>
        <taxon>Bacteria</taxon>
        <taxon>Pseudomonadati</taxon>
        <taxon>Pseudomonadota</taxon>
        <taxon>Alphaproteobacteria</taxon>
        <taxon>Hyphomicrobiales</taxon>
        <taxon>Aurantimonadaceae</taxon>
        <taxon>Aureimonas</taxon>
    </lineage>
</organism>
<dbReference type="RefSeq" id="WP_188910012.1">
    <property type="nucleotide sequence ID" value="NZ_BMIQ01000004.1"/>
</dbReference>
<name>A0A917E8I7_9HYPH</name>
<dbReference type="InterPro" id="IPR039424">
    <property type="entry name" value="SBP_5"/>
</dbReference>
<dbReference type="GO" id="GO:0030288">
    <property type="term" value="C:outer membrane-bounded periplasmic space"/>
    <property type="evidence" value="ECO:0007669"/>
    <property type="project" value="TreeGrafter"/>
</dbReference>
<feature type="chain" id="PRO_5037735387" evidence="4">
    <location>
        <begin position="31"/>
        <end position="626"/>
    </location>
</feature>
<accession>A0A917E8I7</accession>
<dbReference type="GO" id="GO:0042884">
    <property type="term" value="P:microcin transport"/>
    <property type="evidence" value="ECO:0007669"/>
    <property type="project" value="TreeGrafter"/>
</dbReference>
<dbReference type="GO" id="GO:0015833">
    <property type="term" value="P:peptide transport"/>
    <property type="evidence" value="ECO:0007669"/>
    <property type="project" value="TreeGrafter"/>
</dbReference>
<dbReference type="CDD" id="cd08497">
    <property type="entry name" value="MbnE-like"/>
    <property type="match status" value="1"/>
</dbReference>
<dbReference type="PROSITE" id="PS51318">
    <property type="entry name" value="TAT"/>
    <property type="match status" value="1"/>
</dbReference>
<dbReference type="GO" id="GO:1904680">
    <property type="term" value="F:peptide transmembrane transporter activity"/>
    <property type="evidence" value="ECO:0007669"/>
    <property type="project" value="TreeGrafter"/>
</dbReference>
<dbReference type="GO" id="GO:0043190">
    <property type="term" value="C:ATP-binding cassette (ABC) transporter complex"/>
    <property type="evidence" value="ECO:0007669"/>
    <property type="project" value="InterPro"/>
</dbReference>
<dbReference type="EMBL" id="BMIQ01000004">
    <property type="protein sequence ID" value="GGE09750.1"/>
    <property type="molecule type" value="Genomic_DNA"/>
</dbReference>
<dbReference type="AlphaFoldDB" id="A0A917E8I7"/>
<gene>
    <name evidence="6" type="ORF">GCM10011390_31050</name>
</gene>
<evidence type="ECO:0000313" key="6">
    <source>
        <dbReference type="EMBL" id="GGE09750.1"/>
    </source>
</evidence>
<evidence type="ECO:0000259" key="5">
    <source>
        <dbReference type="Pfam" id="PF00496"/>
    </source>
</evidence>
<proteinExistence type="inferred from homology"/>
<feature type="domain" description="Solute-binding protein family 5" evidence="5">
    <location>
        <begin position="119"/>
        <end position="529"/>
    </location>
</feature>
<feature type="signal peptide" evidence="4">
    <location>
        <begin position="1"/>
        <end position="30"/>
    </location>
</feature>
<dbReference type="InterPro" id="IPR030678">
    <property type="entry name" value="Peptide/Ni-bd"/>
</dbReference>
<dbReference type="Gene3D" id="3.40.190.10">
    <property type="entry name" value="Periplasmic binding protein-like II"/>
    <property type="match status" value="1"/>
</dbReference>
<keyword evidence="3 4" id="KW-0732">Signal</keyword>
<reference evidence="6" key="2">
    <citation type="submission" date="2020-09" db="EMBL/GenBank/DDBJ databases">
        <authorList>
            <person name="Sun Q."/>
            <person name="Zhou Y."/>
        </authorList>
    </citation>
    <scope>NUCLEOTIDE SEQUENCE</scope>
    <source>
        <strain evidence="6">CGMCC 1.15367</strain>
    </source>
</reference>
<sequence length="626" mass="71168">MSSACLSRRRFGQLALGAGAAAALPRPLFAEVPADTPVHGLSAYGDLKYGPDFQAFDYANPAAPKGGTLNLSVPNWYLNQSPQTFDTLNTFTLQGNAAPRLEKLYDSLMVGALDEPDAIYGALAESVAISVDRNSFTFRLRPEARFSTGAPVTAEDVVFSYRLMKEKGHPSLTITLRDLTDAVAEDARTVRLVFSGRQTPQSVLEAFQPVMPILPKSFFDGRDFERTGLTEIPGSGPYRIGRFETGRFIEYHRREDYWARDLPFARGLDHFDILRIDFFRDRQPALEAFKKGQITFREEFTTRSWASEYDFPAVREKRVVKAEFPQEKRPRFQCWALNQRRERFREVKVRRAINLCFDFEWTNANLLFGLRSHSDSPFEGSDYKATGKPSPEELALLDPLRGQLPEEVFGEVWAQPVSDASGNDRKLLREALRLFSEAGWTQRNGRLSNARGEAFTLEFMINGAEQQRVYGKFFETLRRLGVDATFRLVDEAQYQDRQRRFDYDMILAAFSLSATPTQPSLELFFGSKQRDVEGSYNFPGMADAGVDALIERVGAARDRASFTIAMRCLDRLLRARLDWLPNIGAGMHRVAYWDMFGFRQPKPDYGFPVESLWWYDEAKAKAIGRA</sequence>
<dbReference type="PANTHER" id="PTHR30290:SF64">
    <property type="entry name" value="ABC TRANSPORTER PERIPLASMIC BINDING PROTEIN"/>
    <property type="match status" value="1"/>
</dbReference>
<dbReference type="SUPFAM" id="SSF53850">
    <property type="entry name" value="Periplasmic binding protein-like II"/>
    <property type="match status" value="1"/>
</dbReference>
<keyword evidence="7" id="KW-1185">Reference proteome</keyword>
<comment type="similarity">
    <text evidence="2">Belongs to the bacterial solute-binding protein 5 family.</text>
</comment>
<comment type="subcellular location">
    <subcellularLocation>
        <location evidence="1">Periplasm</location>
    </subcellularLocation>
</comment>
<dbReference type="InterPro" id="IPR006311">
    <property type="entry name" value="TAT_signal"/>
</dbReference>
<dbReference type="Proteomes" id="UP000644699">
    <property type="component" value="Unassembled WGS sequence"/>
</dbReference>
<evidence type="ECO:0000313" key="7">
    <source>
        <dbReference type="Proteomes" id="UP000644699"/>
    </source>
</evidence>
<reference evidence="6" key="1">
    <citation type="journal article" date="2014" name="Int. J. Syst. Evol. Microbiol.">
        <title>Complete genome sequence of Corynebacterium casei LMG S-19264T (=DSM 44701T), isolated from a smear-ripened cheese.</title>
        <authorList>
            <consortium name="US DOE Joint Genome Institute (JGI-PGF)"/>
            <person name="Walter F."/>
            <person name="Albersmeier A."/>
            <person name="Kalinowski J."/>
            <person name="Ruckert C."/>
        </authorList>
    </citation>
    <scope>NUCLEOTIDE SEQUENCE</scope>
    <source>
        <strain evidence="6">CGMCC 1.15367</strain>
    </source>
</reference>
<evidence type="ECO:0000256" key="3">
    <source>
        <dbReference type="ARBA" id="ARBA00022729"/>
    </source>
</evidence>
<dbReference type="Gene3D" id="3.10.105.10">
    <property type="entry name" value="Dipeptide-binding Protein, Domain 3"/>
    <property type="match status" value="1"/>
</dbReference>
<dbReference type="InterPro" id="IPR000914">
    <property type="entry name" value="SBP_5_dom"/>
</dbReference>